<gene>
    <name evidence="2" type="ORF">XELAEV_18019872mg</name>
</gene>
<evidence type="ECO:0000313" key="3">
    <source>
        <dbReference type="Proteomes" id="UP000694892"/>
    </source>
</evidence>
<dbReference type="AlphaFoldDB" id="A0A974HQG2"/>
<name>A0A974HQG2_XENLA</name>
<dbReference type="EMBL" id="CM004471">
    <property type="protein sequence ID" value="OCT86178.1"/>
    <property type="molecule type" value="Genomic_DNA"/>
</dbReference>
<proteinExistence type="predicted"/>
<evidence type="ECO:0000256" key="1">
    <source>
        <dbReference type="SAM" id="MobiDB-lite"/>
    </source>
</evidence>
<feature type="region of interest" description="Disordered" evidence="1">
    <location>
        <begin position="1"/>
        <end position="82"/>
    </location>
</feature>
<dbReference type="Proteomes" id="UP000694892">
    <property type="component" value="Chromosome 3S"/>
</dbReference>
<organism evidence="2 3">
    <name type="scientific">Xenopus laevis</name>
    <name type="common">African clawed frog</name>
    <dbReference type="NCBI Taxonomy" id="8355"/>
    <lineage>
        <taxon>Eukaryota</taxon>
        <taxon>Metazoa</taxon>
        <taxon>Chordata</taxon>
        <taxon>Craniata</taxon>
        <taxon>Vertebrata</taxon>
        <taxon>Euteleostomi</taxon>
        <taxon>Amphibia</taxon>
        <taxon>Batrachia</taxon>
        <taxon>Anura</taxon>
        <taxon>Pipoidea</taxon>
        <taxon>Pipidae</taxon>
        <taxon>Xenopodinae</taxon>
        <taxon>Xenopus</taxon>
        <taxon>Xenopus</taxon>
    </lineage>
</organism>
<reference evidence="3" key="1">
    <citation type="journal article" date="2016" name="Nature">
        <title>Genome evolution in the allotetraploid frog Xenopus laevis.</title>
        <authorList>
            <person name="Session A.M."/>
            <person name="Uno Y."/>
            <person name="Kwon T."/>
            <person name="Chapman J.A."/>
            <person name="Toyoda A."/>
            <person name="Takahashi S."/>
            <person name="Fukui A."/>
            <person name="Hikosaka A."/>
            <person name="Suzuki A."/>
            <person name="Kondo M."/>
            <person name="van Heeringen S.J."/>
            <person name="Quigley I."/>
            <person name="Heinz S."/>
            <person name="Ogino H."/>
            <person name="Ochi H."/>
            <person name="Hellsten U."/>
            <person name="Lyons J.B."/>
            <person name="Simakov O."/>
            <person name="Putnam N."/>
            <person name="Stites J."/>
            <person name="Kuroki Y."/>
            <person name="Tanaka T."/>
            <person name="Michiue T."/>
            <person name="Watanabe M."/>
            <person name="Bogdanovic O."/>
            <person name="Lister R."/>
            <person name="Georgiou G."/>
            <person name="Paranjpe S.S."/>
            <person name="van Kruijsbergen I."/>
            <person name="Shu S."/>
            <person name="Carlson J."/>
            <person name="Kinoshita T."/>
            <person name="Ohta Y."/>
            <person name="Mawaribuchi S."/>
            <person name="Jenkins J."/>
            <person name="Grimwood J."/>
            <person name="Schmutz J."/>
            <person name="Mitros T."/>
            <person name="Mozaffari S.V."/>
            <person name="Suzuki Y."/>
            <person name="Haramoto Y."/>
            <person name="Yamamoto T.S."/>
            <person name="Takagi C."/>
            <person name="Heald R."/>
            <person name="Miller K."/>
            <person name="Haudenschild C."/>
            <person name="Kitzman J."/>
            <person name="Nakayama T."/>
            <person name="Izutsu Y."/>
            <person name="Robert J."/>
            <person name="Fortriede J."/>
            <person name="Burns K."/>
            <person name="Lotay V."/>
            <person name="Karimi K."/>
            <person name="Yasuoka Y."/>
            <person name="Dichmann D.S."/>
            <person name="Flajnik M.F."/>
            <person name="Houston D.W."/>
            <person name="Shendure J."/>
            <person name="DuPasquier L."/>
            <person name="Vize P.D."/>
            <person name="Zorn A.M."/>
            <person name="Ito M."/>
            <person name="Marcotte E.M."/>
            <person name="Wallingford J.B."/>
            <person name="Ito Y."/>
            <person name="Asashima M."/>
            <person name="Ueno N."/>
            <person name="Matsuda Y."/>
            <person name="Veenstra G.J."/>
            <person name="Fujiyama A."/>
            <person name="Harland R.M."/>
            <person name="Taira M."/>
            <person name="Rokhsar D.S."/>
        </authorList>
    </citation>
    <scope>NUCLEOTIDE SEQUENCE [LARGE SCALE GENOMIC DNA]</scope>
    <source>
        <strain evidence="3">J</strain>
    </source>
</reference>
<protein>
    <submittedName>
        <fullName evidence="2">Uncharacterized protein</fullName>
    </submittedName>
</protein>
<evidence type="ECO:0000313" key="2">
    <source>
        <dbReference type="EMBL" id="OCT86178.1"/>
    </source>
</evidence>
<feature type="compositionally biased region" description="Basic and acidic residues" evidence="1">
    <location>
        <begin position="20"/>
        <end position="63"/>
    </location>
</feature>
<feature type="compositionally biased region" description="Basic and acidic residues" evidence="1">
    <location>
        <begin position="1"/>
        <end position="14"/>
    </location>
</feature>
<sequence>MEQSDRKGRVEKRERKGRVEKRERKGRVEQRERKGRVEQREEGASGAEGEKGASGAERGRGEWSRGIGRRERKGRVEQRERKGCKVPKLVQIAMLCSLACYHGAGPVGQGAKGKAPNATAWVQAPHPDTHALLAPPPLYSRHMSLRPIPSSSLPHTWSLNAQLFTLQKDQCLSHQYRACIQQH</sequence>
<accession>A0A974HQG2</accession>